<organism evidence="2 3">
    <name type="scientific">Sandarakinorhabdus cyanobacteriorum</name>
    <dbReference type="NCBI Taxonomy" id="1981098"/>
    <lineage>
        <taxon>Bacteria</taxon>
        <taxon>Pseudomonadati</taxon>
        <taxon>Pseudomonadota</taxon>
        <taxon>Alphaproteobacteria</taxon>
        <taxon>Sphingomonadales</taxon>
        <taxon>Sphingosinicellaceae</taxon>
        <taxon>Sandarakinorhabdus</taxon>
    </lineage>
</organism>
<dbReference type="InterPro" id="IPR029058">
    <property type="entry name" value="AB_hydrolase_fold"/>
</dbReference>
<dbReference type="Proteomes" id="UP000216991">
    <property type="component" value="Unassembled WGS sequence"/>
</dbReference>
<dbReference type="InterPro" id="IPR050228">
    <property type="entry name" value="Carboxylesterase_BioH"/>
</dbReference>
<dbReference type="PANTHER" id="PTHR43194">
    <property type="entry name" value="HYDROLASE ALPHA/BETA FOLD FAMILY"/>
    <property type="match status" value="1"/>
</dbReference>
<name>A0A255ZBE3_9SPHN</name>
<feature type="domain" description="AB hydrolase-1" evidence="1">
    <location>
        <begin position="24"/>
        <end position="251"/>
    </location>
</feature>
<reference evidence="2 3" key="1">
    <citation type="submission" date="2017-07" db="EMBL/GenBank/DDBJ databases">
        <title>Sandarakinorhabdus cyanobacteriorum sp. nov., a novel bacterium isolated from cyanobacterial aggregates in a eutrophic lake.</title>
        <authorList>
            <person name="Cai H."/>
        </authorList>
    </citation>
    <scope>NUCLEOTIDE SEQUENCE [LARGE SCALE GENOMIC DNA]</scope>
    <source>
        <strain evidence="2 3">TH057</strain>
    </source>
</reference>
<dbReference type="SUPFAM" id="SSF53474">
    <property type="entry name" value="alpha/beta-Hydrolases"/>
    <property type="match status" value="1"/>
</dbReference>
<dbReference type="AlphaFoldDB" id="A0A255ZBE3"/>
<evidence type="ECO:0000313" key="3">
    <source>
        <dbReference type="Proteomes" id="UP000216991"/>
    </source>
</evidence>
<dbReference type="InterPro" id="IPR000073">
    <property type="entry name" value="AB_hydrolase_1"/>
</dbReference>
<proteinExistence type="predicted"/>
<gene>
    <name evidence="2" type="ORF">CHU93_00240</name>
</gene>
<evidence type="ECO:0000313" key="2">
    <source>
        <dbReference type="EMBL" id="OYQ37930.1"/>
    </source>
</evidence>
<evidence type="ECO:0000259" key="1">
    <source>
        <dbReference type="Pfam" id="PF12697"/>
    </source>
</evidence>
<dbReference type="PRINTS" id="PR00111">
    <property type="entry name" value="ABHYDROLASE"/>
</dbReference>
<accession>A0A255ZBE3</accession>
<dbReference type="EMBL" id="NOXT01000015">
    <property type="protein sequence ID" value="OYQ37930.1"/>
    <property type="molecule type" value="Genomic_DNA"/>
</dbReference>
<sequence length="258" mass="26184">MASGTTSGIAWIAAGTADPARPSLLLIHGAGGNSSAWWQQFAAFAAHRHVVAYDLAGFGHSAALPAGADAYQALVGAAVDVLAAAGASRADVVCQSLGGWTGLRLALARPDLVNRLVLCCTLAGIAHPPGLAAFQQATARMDARGPAALGLTPGFEAREPAKTLLYRQIGAANPPLDPALGGAMFAPTLLIPPAALSAIKLPVHLIMGADDPIWPPASLSGMLSAVPSVAEHVMPGAGHSPYFEQPDDFNRLLAACLA</sequence>
<dbReference type="OrthoDB" id="8680283at2"/>
<dbReference type="RefSeq" id="WP_094472226.1">
    <property type="nucleotide sequence ID" value="NZ_NOXT01000015.1"/>
</dbReference>
<dbReference type="Pfam" id="PF12697">
    <property type="entry name" value="Abhydrolase_6"/>
    <property type="match status" value="1"/>
</dbReference>
<dbReference type="PANTHER" id="PTHR43194:SF2">
    <property type="entry name" value="PEROXISOMAL MEMBRANE PROTEIN LPX1"/>
    <property type="match status" value="1"/>
</dbReference>
<comment type="caution">
    <text evidence="2">The sequence shown here is derived from an EMBL/GenBank/DDBJ whole genome shotgun (WGS) entry which is preliminary data.</text>
</comment>
<dbReference type="Gene3D" id="3.40.50.1820">
    <property type="entry name" value="alpha/beta hydrolase"/>
    <property type="match status" value="1"/>
</dbReference>
<protein>
    <recommendedName>
        <fullName evidence="1">AB hydrolase-1 domain-containing protein</fullName>
    </recommendedName>
</protein>
<keyword evidence="3" id="KW-1185">Reference proteome</keyword>